<organism evidence="1 2">
    <name type="scientific">Roseicitreum antarcticum</name>
    <dbReference type="NCBI Taxonomy" id="564137"/>
    <lineage>
        <taxon>Bacteria</taxon>
        <taxon>Pseudomonadati</taxon>
        <taxon>Pseudomonadota</taxon>
        <taxon>Alphaproteobacteria</taxon>
        <taxon>Rhodobacterales</taxon>
        <taxon>Paracoccaceae</taxon>
        <taxon>Roseicitreum</taxon>
    </lineage>
</organism>
<dbReference type="EMBL" id="FNOM01000009">
    <property type="protein sequence ID" value="SDX51561.1"/>
    <property type="molecule type" value="Genomic_DNA"/>
</dbReference>
<dbReference type="Proteomes" id="UP000198539">
    <property type="component" value="Unassembled WGS sequence"/>
</dbReference>
<dbReference type="AlphaFoldDB" id="A0A1H3CBR7"/>
<evidence type="ECO:0000313" key="2">
    <source>
        <dbReference type="Proteomes" id="UP000198539"/>
    </source>
</evidence>
<gene>
    <name evidence="1" type="ORF">SAMN04488238_109102</name>
</gene>
<accession>A0A1H3CBR7</accession>
<evidence type="ECO:0000313" key="1">
    <source>
        <dbReference type="EMBL" id="SDX51561.1"/>
    </source>
</evidence>
<sequence length="54" mass="5994">MTMLLAELQSRIAKRAAYARTVAEIEKMPTSTAIDLGLFKDDAQQIAQRAVYGH</sequence>
<proteinExistence type="predicted"/>
<protein>
    <recommendedName>
        <fullName evidence="3">DUF1127 domain-containing protein</fullName>
    </recommendedName>
</protein>
<evidence type="ECO:0008006" key="3">
    <source>
        <dbReference type="Google" id="ProtNLM"/>
    </source>
</evidence>
<keyword evidence="2" id="KW-1185">Reference proteome</keyword>
<name>A0A1H3CBR7_9RHOB</name>
<reference evidence="1 2" key="1">
    <citation type="submission" date="2016-10" db="EMBL/GenBank/DDBJ databases">
        <authorList>
            <person name="de Groot N.N."/>
        </authorList>
    </citation>
    <scope>NUCLEOTIDE SEQUENCE [LARGE SCALE GENOMIC DNA]</scope>
    <source>
        <strain evidence="1 2">CGMCC 1.8894</strain>
    </source>
</reference>
<dbReference type="RefSeq" id="WP_176847217.1">
    <property type="nucleotide sequence ID" value="NZ_CP061498.1"/>
</dbReference>